<gene>
    <name evidence="1" type="ORF">LOTGIDRAFT_167129</name>
</gene>
<protein>
    <submittedName>
        <fullName evidence="1">Uncharacterized protein</fullName>
    </submittedName>
</protein>
<evidence type="ECO:0000313" key="2">
    <source>
        <dbReference type="Proteomes" id="UP000030746"/>
    </source>
</evidence>
<name>V3Z6A6_LOTGI</name>
<dbReference type="RefSeq" id="XP_009062862.1">
    <property type="nucleotide sequence ID" value="XM_009064614.1"/>
</dbReference>
<dbReference type="OrthoDB" id="10058982at2759"/>
<dbReference type="CTD" id="20240535"/>
<dbReference type="KEGG" id="lgi:LOTGIDRAFT_167129"/>
<dbReference type="AlphaFoldDB" id="V3Z6A6"/>
<dbReference type="EMBL" id="KB203083">
    <property type="protein sequence ID" value="ESO86318.1"/>
    <property type="molecule type" value="Genomic_DNA"/>
</dbReference>
<dbReference type="GeneID" id="20240535"/>
<accession>V3Z6A6</accession>
<keyword evidence="2" id="KW-1185">Reference proteome</keyword>
<organism evidence="1 2">
    <name type="scientific">Lottia gigantea</name>
    <name type="common">Giant owl limpet</name>
    <dbReference type="NCBI Taxonomy" id="225164"/>
    <lineage>
        <taxon>Eukaryota</taxon>
        <taxon>Metazoa</taxon>
        <taxon>Spiralia</taxon>
        <taxon>Lophotrochozoa</taxon>
        <taxon>Mollusca</taxon>
        <taxon>Gastropoda</taxon>
        <taxon>Patellogastropoda</taxon>
        <taxon>Lottioidea</taxon>
        <taxon>Lottiidae</taxon>
        <taxon>Lottia</taxon>
    </lineage>
</organism>
<proteinExistence type="predicted"/>
<dbReference type="Proteomes" id="UP000030746">
    <property type="component" value="Unassembled WGS sequence"/>
</dbReference>
<sequence length="314" mass="35232">MESPAQKGVYSTRCSQAVTHPSTNRARRCLTSVIGRELVLSTWYGRRHYIEIFLAGLSRKTGENTSKMESPAQKGVYSTRCSQAVTHPSTNRARRCLTSVIGRELVLSTWYGRRHYIEIFLAGLSRKTGENTSKMESPAQKGVYSTRCSQAVTHPSTNRARRCLTSVIGRELVLSTWYGRRHYIEIFLAGLSRKTGENTSKMESPAQKGVYSTRCSQAVTHPSTNRARRCLTSVIGRELVLSTWYGRRHYIEIFLAGLSRKTGENTSKMESPAQKGVYSTRCSQAVTHPSTNRARRCLTSVIGRELVLSTVVWP</sequence>
<dbReference type="HOGENOM" id="CLU_886483_0_0_1"/>
<reference evidence="1 2" key="1">
    <citation type="journal article" date="2013" name="Nature">
        <title>Insights into bilaterian evolution from three spiralian genomes.</title>
        <authorList>
            <person name="Simakov O."/>
            <person name="Marletaz F."/>
            <person name="Cho S.J."/>
            <person name="Edsinger-Gonzales E."/>
            <person name="Havlak P."/>
            <person name="Hellsten U."/>
            <person name="Kuo D.H."/>
            <person name="Larsson T."/>
            <person name="Lv J."/>
            <person name="Arendt D."/>
            <person name="Savage R."/>
            <person name="Osoegawa K."/>
            <person name="de Jong P."/>
            <person name="Grimwood J."/>
            <person name="Chapman J.A."/>
            <person name="Shapiro H."/>
            <person name="Aerts A."/>
            <person name="Otillar R.P."/>
            <person name="Terry A.Y."/>
            <person name="Boore J.L."/>
            <person name="Grigoriev I.V."/>
            <person name="Lindberg D.R."/>
            <person name="Seaver E.C."/>
            <person name="Weisblat D.A."/>
            <person name="Putnam N.H."/>
            <person name="Rokhsar D.S."/>
        </authorList>
    </citation>
    <scope>NUCLEOTIDE SEQUENCE [LARGE SCALE GENOMIC DNA]</scope>
</reference>
<evidence type="ECO:0000313" key="1">
    <source>
        <dbReference type="EMBL" id="ESO86318.1"/>
    </source>
</evidence>